<evidence type="ECO:0000313" key="3">
    <source>
        <dbReference type="Proteomes" id="UP000433309"/>
    </source>
</evidence>
<feature type="signal peptide" evidence="1">
    <location>
        <begin position="1"/>
        <end position="44"/>
    </location>
</feature>
<evidence type="ECO:0000256" key="1">
    <source>
        <dbReference type="SAM" id="SignalP"/>
    </source>
</evidence>
<dbReference type="SMART" id="SM00710">
    <property type="entry name" value="PbH1"/>
    <property type="match status" value="5"/>
</dbReference>
<keyword evidence="1" id="KW-0732">Signal</keyword>
<reference evidence="2 3" key="1">
    <citation type="submission" date="2019-11" db="EMBL/GenBank/DDBJ databases">
        <title>Novel species isolated from a subtropical stream in China.</title>
        <authorList>
            <person name="Lu H."/>
        </authorList>
    </citation>
    <scope>NUCLEOTIDE SEQUENCE [LARGE SCALE GENOMIC DNA]</scope>
    <source>
        <strain evidence="2 3">FT80W</strain>
    </source>
</reference>
<dbReference type="InterPro" id="IPR006626">
    <property type="entry name" value="PbH1"/>
</dbReference>
<name>A0A6I2L6D7_9BURK</name>
<dbReference type="SUPFAM" id="SSF51126">
    <property type="entry name" value="Pectin lyase-like"/>
    <property type="match status" value="1"/>
</dbReference>
<sequence length="650" mass="69794">MIICFPKVDDSISAFFFNIIRRFMHSPLKAVLVLLSFVTASAQATVYYVDSVAGNDSNNGASTSTAWKTIDKVNSATLLPGDSVLFNRGGVWRGNLQLKPGSEAGGKIVYGAYGTGNKPRLLGSVALKDTADWLETASGSHIWESQVGTSGSEVFNGSAYSTASIDSVTKVAYAKISTDTANHSSEATQSVKFERSADVSTQYSDVMIFKPAAPIVAGQCYKLTFNAQADTPVTLAWPAIKLMKNGGNFDSYGDAVIGVAPTIGVNWATYEAYFKPTVSASDARVNIYLGKLPTGITLRVDTFRLRVCDGSKLLTSDVGNLIFDETQAQVGFKKLNVTDLAQAGDFWYDAARGKVRLYSVLNPADANPQLEAALNKSIVGGASDVEVRDLDLRYGGAHGIGFANNTQRVLVDGLDISFIGGSLLTSTLRYGNGLQFWLSTQNAEVRNTRISQVYDVGLTAQGDAVNTVDGIVFRNNYVINSEQCFELWTRTEASSMSNVTFTRNTCVGSGHGWSHPQRGANGYDVLMYKNTAVTSNIAITDNIFYNAVDAVVRLDVPWNSYQAINFSGNCYYPQQSSVATQGLLLNYTAYDDAQYTILTKNVSTFNSTFATNTSASTYGDPQLIMSADGVWVPNPVGGCAAKGYAVPSGS</sequence>
<protein>
    <recommendedName>
        <fullName evidence="4">Right handed beta helix domain-containing protein</fullName>
    </recommendedName>
</protein>
<gene>
    <name evidence="2" type="ORF">GJ699_25350</name>
</gene>
<dbReference type="InterPro" id="IPR011050">
    <property type="entry name" value="Pectin_lyase_fold/virulence"/>
</dbReference>
<keyword evidence="3" id="KW-1185">Reference proteome</keyword>
<evidence type="ECO:0008006" key="4">
    <source>
        <dbReference type="Google" id="ProtNLM"/>
    </source>
</evidence>
<feature type="chain" id="PRO_5026342081" description="Right handed beta helix domain-containing protein" evidence="1">
    <location>
        <begin position="45"/>
        <end position="650"/>
    </location>
</feature>
<comment type="caution">
    <text evidence="2">The sequence shown here is derived from an EMBL/GenBank/DDBJ whole genome shotgun (WGS) entry which is preliminary data.</text>
</comment>
<dbReference type="SUPFAM" id="SSF49785">
    <property type="entry name" value="Galactose-binding domain-like"/>
    <property type="match status" value="1"/>
</dbReference>
<dbReference type="InterPro" id="IPR008979">
    <property type="entry name" value="Galactose-bd-like_sf"/>
</dbReference>
<proteinExistence type="predicted"/>
<organism evidence="2 3">
    <name type="scientific">Duganella guangzhouensis</name>
    <dbReference type="NCBI Taxonomy" id="2666084"/>
    <lineage>
        <taxon>Bacteria</taxon>
        <taxon>Pseudomonadati</taxon>
        <taxon>Pseudomonadota</taxon>
        <taxon>Betaproteobacteria</taxon>
        <taxon>Burkholderiales</taxon>
        <taxon>Oxalobacteraceae</taxon>
        <taxon>Telluria group</taxon>
        <taxon>Duganella</taxon>
    </lineage>
</organism>
<dbReference type="EMBL" id="WKJK01000016">
    <property type="protein sequence ID" value="MRW93320.1"/>
    <property type="molecule type" value="Genomic_DNA"/>
</dbReference>
<evidence type="ECO:0000313" key="2">
    <source>
        <dbReference type="EMBL" id="MRW93320.1"/>
    </source>
</evidence>
<dbReference type="AlphaFoldDB" id="A0A6I2L6D7"/>
<dbReference type="InterPro" id="IPR012334">
    <property type="entry name" value="Pectin_lyas_fold"/>
</dbReference>
<dbReference type="Proteomes" id="UP000433309">
    <property type="component" value="Unassembled WGS sequence"/>
</dbReference>
<accession>A0A6I2L6D7</accession>
<dbReference type="Gene3D" id="2.160.20.10">
    <property type="entry name" value="Single-stranded right-handed beta-helix, Pectin lyase-like"/>
    <property type="match status" value="1"/>
</dbReference>